<keyword evidence="2" id="KW-0808">Transferase</keyword>
<dbReference type="Gene3D" id="3.40.1190.20">
    <property type="match status" value="1"/>
</dbReference>
<reference evidence="8" key="1">
    <citation type="submission" date="2017-02" db="EMBL/GenBank/DDBJ databases">
        <authorList>
            <person name="Daims H."/>
        </authorList>
    </citation>
    <scope>NUCLEOTIDE SEQUENCE [LARGE SCALE GENOMIC DNA]</scope>
</reference>
<evidence type="ECO:0000256" key="4">
    <source>
        <dbReference type="ARBA" id="ARBA00022777"/>
    </source>
</evidence>
<dbReference type="EMBL" id="FUKI01000156">
    <property type="protein sequence ID" value="SJM95672.1"/>
    <property type="molecule type" value="Genomic_DNA"/>
</dbReference>
<dbReference type="GO" id="GO:0005524">
    <property type="term" value="F:ATP binding"/>
    <property type="evidence" value="ECO:0007669"/>
    <property type="project" value="UniProtKB-KW"/>
</dbReference>
<evidence type="ECO:0000256" key="3">
    <source>
        <dbReference type="ARBA" id="ARBA00022741"/>
    </source>
</evidence>
<keyword evidence="5" id="KW-0067">ATP-binding</keyword>
<keyword evidence="8" id="KW-1185">Reference proteome</keyword>
<comment type="similarity">
    <text evidence="1">Belongs to the carbohydrate kinase PfkB family.</text>
</comment>
<dbReference type="Proteomes" id="UP000195667">
    <property type="component" value="Unassembled WGS sequence"/>
</dbReference>
<evidence type="ECO:0000256" key="1">
    <source>
        <dbReference type="ARBA" id="ARBA00010688"/>
    </source>
</evidence>
<dbReference type="AlphaFoldDB" id="A0A1R4HHG0"/>
<dbReference type="SUPFAM" id="SSF53613">
    <property type="entry name" value="Ribokinase-like"/>
    <property type="match status" value="1"/>
</dbReference>
<organism evidence="7 8">
    <name type="scientific">Crenothrix polyspora</name>
    <dbReference type="NCBI Taxonomy" id="360316"/>
    <lineage>
        <taxon>Bacteria</taxon>
        <taxon>Pseudomonadati</taxon>
        <taxon>Pseudomonadota</taxon>
        <taxon>Gammaproteobacteria</taxon>
        <taxon>Methylococcales</taxon>
        <taxon>Crenotrichaceae</taxon>
        <taxon>Crenothrix</taxon>
    </lineage>
</organism>
<keyword evidence="3" id="KW-0547">Nucleotide-binding</keyword>
<dbReference type="InterPro" id="IPR002173">
    <property type="entry name" value="Carboh/pur_kinase_PfkB_CS"/>
</dbReference>
<evidence type="ECO:0000256" key="5">
    <source>
        <dbReference type="ARBA" id="ARBA00022840"/>
    </source>
</evidence>
<dbReference type="InterPro" id="IPR050306">
    <property type="entry name" value="PfkB_Carbo_kinase"/>
</dbReference>
<dbReference type="GO" id="GO:0016301">
    <property type="term" value="F:kinase activity"/>
    <property type="evidence" value="ECO:0007669"/>
    <property type="project" value="UniProtKB-KW"/>
</dbReference>
<dbReference type="PANTHER" id="PTHR43085">
    <property type="entry name" value="HEXOKINASE FAMILY MEMBER"/>
    <property type="match status" value="1"/>
</dbReference>
<evidence type="ECO:0000313" key="8">
    <source>
        <dbReference type="Proteomes" id="UP000195667"/>
    </source>
</evidence>
<dbReference type="OrthoDB" id="9779730at2"/>
<feature type="domain" description="Carbohydrate kinase PfkB" evidence="6">
    <location>
        <begin position="23"/>
        <end position="279"/>
    </location>
</feature>
<dbReference type="Pfam" id="PF00294">
    <property type="entry name" value="PfkB"/>
    <property type="match status" value="1"/>
</dbReference>
<gene>
    <name evidence="7" type="ORF">CRENPOLYSF1_770019</name>
</gene>
<proteinExistence type="inferred from homology"/>
<dbReference type="InterPro" id="IPR011611">
    <property type="entry name" value="PfkB_dom"/>
</dbReference>
<dbReference type="PROSITE" id="PS00583">
    <property type="entry name" value="PFKB_KINASES_1"/>
    <property type="match status" value="1"/>
</dbReference>
<evidence type="ECO:0000313" key="7">
    <source>
        <dbReference type="EMBL" id="SJM95672.1"/>
    </source>
</evidence>
<dbReference type="InterPro" id="IPR029056">
    <property type="entry name" value="Ribokinase-like"/>
</dbReference>
<name>A0A1R4HHG0_9GAMM</name>
<dbReference type="CDD" id="cd01167">
    <property type="entry name" value="bac_FRK"/>
    <property type="match status" value="1"/>
</dbReference>
<dbReference type="RefSeq" id="WP_087144890.1">
    <property type="nucleotide sequence ID" value="NZ_FUKI01000156.1"/>
</dbReference>
<dbReference type="PANTHER" id="PTHR43085:SF1">
    <property type="entry name" value="PSEUDOURIDINE KINASE-RELATED"/>
    <property type="match status" value="1"/>
</dbReference>
<sequence length="300" mass="33743">MNKRVRVFGEVLFDQFPDGLRLLGGAPFNVAWHLQAFGQSPDFISRIGNDVEGRDIQQAMQHWGMSIENLQVDSRHPTGSVQITVVDNEPQYNILANQAYDFINIDQLNTQLCPNDVFYHGSLALRQPVSAAALNKLLRQHTGKIFVDVNLRSPWWQAELLATLLNRADWAKLNEQELMQLQSVQLPLKQAMRHFRRKYNVAILIVTRGAQGAVAINQDDEFFEITPPEQVAVVDTVGAGDAFSAVALLGMQHNWSLPVILHRAQAFASAIVGIRGATARNLSFYQAYTYAWQHAHMVED</sequence>
<evidence type="ECO:0000259" key="6">
    <source>
        <dbReference type="Pfam" id="PF00294"/>
    </source>
</evidence>
<evidence type="ECO:0000256" key="2">
    <source>
        <dbReference type="ARBA" id="ARBA00022679"/>
    </source>
</evidence>
<keyword evidence="4" id="KW-0418">Kinase</keyword>
<protein>
    <submittedName>
        <fullName evidence="7">PfkB domain protein</fullName>
    </submittedName>
</protein>
<accession>A0A1R4HHG0</accession>